<feature type="coiled-coil region" evidence="1">
    <location>
        <begin position="235"/>
        <end position="273"/>
    </location>
</feature>
<evidence type="ECO:0000313" key="3">
    <source>
        <dbReference type="EMBL" id="KFD53268.1"/>
    </source>
</evidence>
<proteinExistence type="predicted"/>
<protein>
    <recommendedName>
        <fullName evidence="2">BZIP domain-containing protein</fullName>
    </recommendedName>
</protein>
<dbReference type="Gene3D" id="1.20.5.170">
    <property type="match status" value="1"/>
</dbReference>
<dbReference type="SUPFAM" id="SSF57959">
    <property type="entry name" value="Leucine zipper domain"/>
    <property type="match status" value="1"/>
</dbReference>
<dbReference type="InterPro" id="IPR031106">
    <property type="entry name" value="C/EBP"/>
</dbReference>
<evidence type="ECO:0000256" key="1">
    <source>
        <dbReference type="SAM" id="Coils"/>
    </source>
</evidence>
<evidence type="ECO:0000313" key="4">
    <source>
        <dbReference type="Proteomes" id="UP000030764"/>
    </source>
</evidence>
<dbReference type="Pfam" id="PF07716">
    <property type="entry name" value="bZIP_2"/>
    <property type="match status" value="1"/>
</dbReference>
<dbReference type="GO" id="GO:0000978">
    <property type="term" value="F:RNA polymerase II cis-regulatory region sequence-specific DNA binding"/>
    <property type="evidence" value="ECO:0007669"/>
    <property type="project" value="TreeGrafter"/>
</dbReference>
<dbReference type="PROSITE" id="PS50217">
    <property type="entry name" value="BZIP"/>
    <property type="match status" value="1"/>
</dbReference>
<dbReference type="CDD" id="cd14693">
    <property type="entry name" value="bZIP_CEBP"/>
    <property type="match status" value="1"/>
</dbReference>
<reference evidence="3 4" key="1">
    <citation type="journal article" date="2014" name="Nat. Genet.">
        <title>Genome and transcriptome of the porcine whipworm Trichuris suis.</title>
        <authorList>
            <person name="Jex A.R."/>
            <person name="Nejsum P."/>
            <person name="Schwarz E.M."/>
            <person name="Hu L."/>
            <person name="Young N.D."/>
            <person name="Hall R.S."/>
            <person name="Korhonen P.K."/>
            <person name="Liao S."/>
            <person name="Thamsborg S."/>
            <person name="Xia J."/>
            <person name="Xu P."/>
            <person name="Wang S."/>
            <person name="Scheerlinck J.P."/>
            <person name="Hofmann A."/>
            <person name="Sternberg P.W."/>
            <person name="Wang J."/>
            <person name="Gasser R.B."/>
        </authorList>
    </citation>
    <scope>NUCLEOTIDE SEQUENCE [LARGE SCALE GENOMIC DNA]</scope>
    <source>
        <strain evidence="3">DCEP-RM93M</strain>
    </source>
</reference>
<dbReference type="SMART" id="SM00338">
    <property type="entry name" value="BRLZ"/>
    <property type="match status" value="1"/>
</dbReference>
<evidence type="ECO:0000259" key="2">
    <source>
        <dbReference type="PROSITE" id="PS50217"/>
    </source>
</evidence>
<sequence>MKLQSVIPFAFANNYHCALYDCSDTDAFAIAVQLFYGHMQLIHPCSNCANLGRRTTFRRRGFAGDVLLTTIFRLRASGMMLSQATVSTATGHSIGKRKTFYSPSHNTADARRQLTTTCNFQRKLSGQQIQRELCYSLNIQIVRACGQGYCRLNSHVGICRHLKGSLLYQGFFRVQVMLPLELPLRHSEEVHPVNAPKSSSAASCPRRCNWLNCDLRYREKRERNNEAVRRSRMKRRNLELEKQAQVELLRAENEELESRVAQLRQQLSDLECSIRMAPKPCISQG</sequence>
<name>A0A085M7S2_9BILA</name>
<dbReference type="EMBL" id="KL363218">
    <property type="protein sequence ID" value="KFD53268.1"/>
    <property type="molecule type" value="Genomic_DNA"/>
</dbReference>
<dbReference type="PANTHER" id="PTHR23334">
    <property type="entry name" value="CCAAT/ENHANCER BINDING PROTEIN"/>
    <property type="match status" value="1"/>
</dbReference>
<dbReference type="PANTHER" id="PTHR23334:SF20">
    <property type="entry name" value="BASIC LEUCINE ZIPPER 24"/>
    <property type="match status" value="1"/>
</dbReference>
<dbReference type="InterPro" id="IPR004827">
    <property type="entry name" value="bZIP"/>
</dbReference>
<dbReference type="InterPro" id="IPR046347">
    <property type="entry name" value="bZIP_sf"/>
</dbReference>
<dbReference type="Proteomes" id="UP000030764">
    <property type="component" value="Unassembled WGS sequence"/>
</dbReference>
<keyword evidence="4" id="KW-1185">Reference proteome</keyword>
<organism evidence="3 4">
    <name type="scientific">Trichuris suis</name>
    <name type="common">pig whipworm</name>
    <dbReference type="NCBI Taxonomy" id="68888"/>
    <lineage>
        <taxon>Eukaryota</taxon>
        <taxon>Metazoa</taxon>
        <taxon>Ecdysozoa</taxon>
        <taxon>Nematoda</taxon>
        <taxon>Enoplea</taxon>
        <taxon>Dorylaimia</taxon>
        <taxon>Trichinellida</taxon>
        <taxon>Trichuridae</taxon>
        <taxon>Trichuris</taxon>
    </lineage>
</organism>
<gene>
    <name evidence="3" type="ORF">M513_05749</name>
</gene>
<dbReference type="AlphaFoldDB" id="A0A085M7S2"/>
<dbReference type="GO" id="GO:0006351">
    <property type="term" value="P:DNA-templated transcription"/>
    <property type="evidence" value="ECO:0007669"/>
    <property type="project" value="InterPro"/>
</dbReference>
<accession>A0A085M7S2</accession>
<dbReference type="GO" id="GO:0000981">
    <property type="term" value="F:DNA-binding transcription factor activity, RNA polymerase II-specific"/>
    <property type="evidence" value="ECO:0007669"/>
    <property type="project" value="TreeGrafter"/>
</dbReference>
<feature type="domain" description="BZIP" evidence="2">
    <location>
        <begin position="214"/>
        <end position="271"/>
    </location>
</feature>
<keyword evidence="1" id="KW-0175">Coiled coil</keyword>